<proteinExistence type="predicted"/>
<keyword evidence="4" id="KW-1185">Reference proteome</keyword>
<dbReference type="AlphaFoldDB" id="A0A2X0P627"/>
<gene>
    <name evidence="3" type="primary">BQ5605_C001g00426</name>
    <name evidence="3" type="ORF">BQ5605_C001G00426</name>
</gene>
<feature type="region of interest" description="Disordered" evidence="1">
    <location>
        <begin position="32"/>
        <end position="102"/>
    </location>
</feature>
<dbReference type="EMBL" id="FQNC01000043">
    <property type="protein sequence ID" value="SGY46393.1"/>
    <property type="molecule type" value="Genomic_DNA"/>
</dbReference>
<evidence type="ECO:0000256" key="1">
    <source>
        <dbReference type="SAM" id="MobiDB-lite"/>
    </source>
</evidence>
<sequence>MRCSMSLCLSFLLFHTALAIAAPVPLRQVRDVGPSNELEQPNKTPSVDPKRAILSSSQLSASEDSPSASDDAENSQAKHHHSKLCKKKSMDTNGWSGGMNYSGMKKLRRRRVSVRALLGVKPPDSLTN</sequence>
<feature type="compositionally biased region" description="Low complexity" evidence="1">
    <location>
        <begin position="55"/>
        <end position="69"/>
    </location>
</feature>
<organism evidence="3 4">
    <name type="scientific">Microbotryum silenes-dioicae</name>
    <dbReference type="NCBI Taxonomy" id="796604"/>
    <lineage>
        <taxon>Eukaryota</taxon>
        <taxon>Fungi</taxon>
        <taxon>Dikarya</taxon>
        <taxon>Basidiomycota</taxon>
        <taxon>Pucciniomycotina</taxon>
        <taxon>Microbotryomycetes</taxon>
        <taxon>Microbotryales</taxon>
        <taxon>Microbotryaceae</taxon>
        <taxon>Microbotryum</taxon>
    </lineage>
</organism>
<dbReference type="Proteomes" id="UP000249464">
    <property type="component" value="Unassembled WGS sequence"/>
</dbReference>
<evidence type="ECO:0000313" key="3">
    <source>
        <dbReference type="EMBL" id="SGY46393.1"/>
    </source>
</evidence>
<feature type="signal peptide" evidence="2">
    <location>
        <begin position="1"/>
        <end position="21"/>
    </location>
</feature>
<protein>
    <submittedName>
        <fullName evidence="3">BQ5605_C001g00426 protein</fullName>
    </submittedName>
</protein>
<keyword evidence="2" id="KW-0732">Signal</keyword>
<feature type="chain" id="PRO_5015921292" evidence="2">
    <location>
        <begin position="22"/>
        <end position="128"/>
    </location>
</feature>
<feature type="compositionally biased region" description="Basic residues" evidence="1">
    <location>
        <begin position="77"/>
        <end position="87"/>
    </location>
</feature>
<evidence type="ECO:0000256" key="2">
    <source>
        <dbReference type="SAM" id="SignalP"/>
    </source>
</evidence>
<accession>A0A2X0P627</accession>
<evidence type="ECO:0000313" key="4">
    <source>
        <dbReference type="Proteomes" id="UP000249464"/>
    </source>
</evidence>
<reference evidence="3 4" key="1">
    <citation type="submission" date="2016-11" db="EMBL/GenBank/DDBJ databases">
        <authorList>
            <person name="Jaros S."/>
            <person name="Januszkiewicz K."/>
            <person name="Wedrychowicz H."/>
        </authorList>
    </citation>
    <scope>NUCLEOTIDE SEQUENCE [LARGE SCALE GENOMIC DNA]</scope>
</reference>
<name>A0A2X0P627_9BASI</name>